<dbReference type="AlphaFoldDB" id="A0AAN4ZQ11"/>
<evidence type="ECO:0000313" key="2">
    <source>
        <dbReference type="Proteomes" id="UP001328107"/>
    </source>
</evidence>
<dbReference type="PANTHER" id="PTHR31562:SF9">
    <property type="entry name" value="GLYCOSYLTRANSFERASE FAMILY 8 PROTEIN"/>
    <property type="match status" value="1"/>
</dbReference>
<dbReference type="EMBL" id="BTRK01000003">
    <property type="protein sequence ID" value="GMR43304.1"/>
    <property type="molecule type" value="Genomic_DNA"/>
</dbReference>
<feature type="non-terminal residue" evidence="1">
    <location>
        <position position="1"/>
    </location>
</feature>
<dbReference type="PANTHER" id="PTHR31562">
    <property type="entry name" value="PROTEIN CBG18972"/>
    <property type="match status" value="1"/>
</dbReference>
<protein>
    <recommendedName>
        <fullName evidence="3">Nucleotide-diphospho-sugar transferase domain-containing protein</fullName>
    </recommendedName>
</protein>
<proteinExistence type="predicted"/>
<organism evidence="1 2">
    <name type="scientific">Pristionchus mayeri</name>
    <dbReference type="NCBI Taxonomy" id="1317129"/>
    <lineage>
        <taxon>Eukaryota</taxon>
        <taxon>Metazoa</taxon>
        <taxon>Ecdysozoa</taxon>
        <taxon>Nematoda</taxon>
        <taxon>Chromadorea</taxon>
        <taxon>Rhabditida</taxon>
        <taxon>Rhabditina</taxon>
        <taxon>Diplogasteromorpha</taxon>
        <taxon>Diplogasteroidea</taxon>
        <taxon>Neodiplogasteridae</taxon>
        <taxon>Pristionchus</taxon>
    </lineage>
</organism>
<accession>A0AAN4ZQ11</accession>
<keyword evidence="2" id="KW-1185">Reference proteome</keyword>
<reference evidence="2" key="1">
    <citation type="submission" date="2022-10" db="EMBL/GenBank/DDBJ databases">
        <title>Genome assembly of Pristionchus species.</title>
        <authorList>
            <person name="Yoshida K."/>
            <person name="Sommer R.J."/>
        </authorList>
    </citation>
    <scope>NUCLEOTIDE SEQUENCE [LARGE SCALE GENOMIC DNA]</scope>
    <source>
        <strain evidence="2">RS5460</strain>
    </source>
</reference>
<sequence>QLFFRRHCNIVHLMDHELEKDSWLLVLDGDIAVVNPTMLIEKYINLSYEITLFDRFFNFEVGANSYLVRNTALGRDFVQRFADYEFRLPKSFHGTDNGALHILEHNEIIQPFLVELLVPENARLVNSLCEKIWRQSKNYHSLYDMEVCTRLIIGDRTNFPEKKLRILPKGTAWVRDLWLLKSRWADDDFMLHAVKDKQLDKMRPEIKNVTDSQIYQWDPTKGRKRTFPLLQKLDISKCATGEEQWLYDTRLKVTNERRKELLENMEQSIFKKRLQVIGKMANRL</sequence>
<evidence type="ECO:0008006" key="3">
    <source>
        <dbReference type="Google" id="ProtNLM"/>
    </source>
</evidence>
<evidence type="ECO:0000313" key="1">
    <source>
        <dbReference type="EMBL" id="GMR43304.1"/>
    </source>
</evidence>
<dbReference type="Gene3D" id="3.90.550.10">
    <property type="entry name" value="Spore Coat Polysaccharide Biosynthesis Protein SpsA, Chain A"/>
    <property type="match status" value="1"/>
</dbReference>
<dbReference type="InterPro" id="IPR029044">
    <property type="entry name" value="Nucleotide-diphossugar_trans"/>
</dbReference>
<dbReference type="Pfam" id="PF03314">
    <property type="entry name" value="DUF273"/>
    <property type="match status" value="1"/>
</dbReference>
<dbReference type="InterPro" id="IPR004988">
    <property type="entry name" value="DUF273"/>
</dbReference>
<name>A0AAN4ZQ11_9BILA</name>
<comment type="caution">
    <text evidence="1">The sequence shown here is derived from an EMBL/GenBank/DDBJ whole genome shotgun (WGS) entry which is preliminary data.</text>
</comment>
<gene>
    <name evidence="1" type="ORF">PMAYCL1PPCAC_13499</name>
</gene>
<dbReference type="Proteomes" id="UP001328107">
    <property type="component" value="Unassembled WGS sequence"/>
</dbReference>